<dbReference type="Gene3D" id="1.10.10.60">
    <property type="entry name" value="Homeodomain-like"/>
    <property type="match status" value="2"/>
</dbReference>
<sequence length="515" mass="60360">MYNVLLVDDETNILDGISELVNWNACDTHLQGKATNGLMAFEMIEESQPDIIVTDIKMPGMNGIELIEKTHTIYPNIQFIILSGYDEFEYAKTAMRFGAKHYLLKPSNEQKIEDALKQVVAEMKQKDEKNRFEEEVRRSYLPKAKEQLLRELITNKIGVTEWEAHRKFVDLSPAYDNDYGLVVLKLDGTFDYEQLFHLKELVVSKLEAIQPIILSTILSDYVVMLGKNYQEKSLRNNLYELIEAYKQENNVLFSASISRKGNIADLHKIYNEALEYLRYKFYLGKGSIITPNQLYNRMEELKELHFDHETFLREIKRGDVDKVRGLLYEFFSELRKSRFDVDSVRYHCLGIFMLISRQVKGETKKKLLAKLTLFNEFTTLDEMEAFIMDIAIEIAFDNAEEKRKSQHKLVRKIEEYVLENLHDDTLSITKIANEIFYMHPDYLGKLFKKETGEKFSIYLIKRRVERAIELFRESDEISVQEVAEEVGFGKNPRYFGQVFKKHTGYTPSSYRKIVS</sequence>
<dbReference type="PANTHER" id="PTHR42713:SF3">
    <property type="entry name" value="TRANSCRIPTIONAL REGULATORY PROTEIN HPTR"/>
    <property type="match status" value="1"/>
</dbReference>
<dbReference type="GO" id="GO:0003700">
    <property type="term" value="F:DNA-binding transcription factor activity"/>
    <property type="evidence" value="ECO:0007669"/>
    <property type="project" value="InterPro"/>
</dbReference>
<dbReference type="InterPro" id="IPR001789">
    <property type="entry name" value="Sig_transdc_resp-reg_receiver"/>
</dbReference>
<dbReference type="Pfam" id="PF00072">
    <property type="entry name" value="Response_reg"/>
    <property type="match status" value="1"/>
</dbReference>
<dbReference type="Proteomes" id="UP001145069">
    <property type="component" value="Unassembled WGS sequence"/>
</dbReference>
<keyword evidence="12" id="KW-1185">Reference proteome</keyword>
<dbReference type="GO" id="GO:0000160">
    <property type="term" value="P:phosphorelay signal transduction system"/>
    <property type="evidence" value="ECO:0007669"/>
    <property type="project" value="UniProtKB-KW"/>
</dbReference>
<keyword evidence="3 8" id="KW-0597">Phosphoprotein</keyword>
<evidence type="ECO:0000256" key="4">
    <source>
        <dbReference type="ARBA" id="ARBA00023012"/>
    </source>
</evidence>
<dbReference type="InterPro" id="IPR009057">
    <property type="entry name" value="Homeodomain-like_sf"/>
</dbReference>
<evidence type="ECO:0000256" key="7">
    <source>
        <dbReference type="ARBA" id="ARBA00023163"/>
    </source>
</evidence>
<accession>A0A9X3WB00</accession>
<feature type="domain" description="Response regulatory" evidence="10">
    <location>
        <begin position="3"/>
        <end position="120"/>
    </location>
</feature>
<dbReference type="GO" id="GO:0005737">
    <property type="term" value="C:cytoplasm"/>
    <property type="evidence" value="ECO:0007669"/>
    <property type="project" value="UniProtKB-SubCell"/>
</dbReference>
<evidence type="ECO:0000256" key="3">
    <source>
        <dbReference type="ARBA" id="ARBA00022553"/>
    </source>
</evidence>
<proteinExistence type="predicted"/>
<dbReference type="CDD" id="cd17536">
    <property type="entry name" value="REC_YesN-like"/>
    <property type="match status" value="1"/>
</dbReference>
<reference evidence="11" key="1">
    <citation type="submission" date="2022-06" db="EMBL/GenBank/DDBJ databases">
        <title>Aquibacillus sp. a new bacterium isolated from soil saline samples.</title>
        <authorList>
            <person name="Galisteo C."/>
            <person name="De La Haba R."/>
            <person name="Sanchez-Porro C."/>
            <person name="Ventosa A."/>
        </authorList>
    </citation>
    <scope>NUCLEOTIDE SEQUENCE</scope>
    <source>
        <strain evidence="11">3ASR75-54</strain>
    </source>
</reference>
<dbReference type="SUPFAM" id="SSF52172">
    <property type="entry name" value="CheY-like"/>
    <property type="match status" value="1"/>
</dbReference>
<feature type="domain" description="HTH araC/xylS-type" evidence="9">
    <location>
        <begin position="411"/>
        <end position="513"/>
    </location>
</feature>
<dbReference type="Pfam" id="PF12833">
    <property type="entry name" value="HTH_18"/>
    <property type="match status" value="1"/>
</dbReference>
<evidence type="ECO:0000313" key="12">
    <source>
        <dbReference type="Proteomes" id="UP001145069"/>
    </source>
</evidence>
<feature type="modified residue" description="4-aspartylphosphate" evidence="8">
    <location>
        <position position="55"/>
    </location>
</feature>
<organism evidence="11 12">
    <name type="scientific">Aquibacillus salsiterrae</name>
    <dbReference type="NCBI Taxonomy" id="2950439"/>
    <lineage>
        <taxon>Bacteria</taxon>
        <taxon>Bacillati</taxon>
        <taxon>Bacillota</taxon>
        <taxon>Bacilli</taxon>
        <taxon>Bacillales</taxon>
        <taxon>Bacillaceae</taxon>
        <taxon>Aquibacillus</taxon>
    </lineage>
</organism>
<dbReference type="Gene3D" id="3.40.50.2300">
    <property type="match status" value="1"/>
</dbReference>
<evidence type="ECO:0000259" key="10">
    <source>
        <dbReference type="PROSITE" id="PS50110"/>
    </source>
</evidence>
<evidence type="ECO:0000259" key="9">
    <source>
        <dbReference type="PROSITE" id="PS01124"/>
    </source>
</evidence>
<dbReference type="SMART" id="SM00342">
    <property type="entry name" value="HTH_ARAC"/>
    <property type="match status" value="1"/>
</dbReference>
<comment type="subcellular location">
    <subcellularLocation>
        <location evidence="1">Cytoplasm</location>
    </subcellularLocation>
</comment>
<dbReference type="PROSITE" id="PS01124">
    <property type="entry name" value="HTH_ARAC_FAMILY_2"/>
    <property type="match status" value="1"/>
</dbReference>
<dbReference type="RefSeq" id="WP_272445069.1">
    <property type="nucleotide sequence ID" value="NZ_JAMQKC010000002.1"/>
</dbReference>
<evidence type="ECO:0000256" key="1">
    <source>
        <dbReference type="ARBA" id="ARBA00004496"/>
    </source>
</evidence>
<evidence type="ECO:0000256" key="8">
    <source>
        <dbReference type="PROSITE-ProRule" id="PRU00169"/>
    </source>
</evidence>
<dbReference type="SUPFAM" id="SSF46689">
    <property type="entry name" value="Homeodomain-like"/>
    <property type="match status" value="1"/>
</dbReference>
<evidence type="ECO:0000256" key="5">
    <source>
        <dbReference type="ARBA" id="ARBA00023015"/>
    </source>
</evidence>
<dbReference type="EMBL" id="JAMQKC010000002">
    <property type="protein sequence ID" value="MDC3416087.1"/>
    <property type="molecule type" value="Genomic_DNA"/>
</dbReference>
<evidence type="ECO:0000256" key="6">
    <source>
        <dbReference type="ARBA" id="ARBA00023125"/>
    </source>
</evidence>
<dbReference type="InterPro" id="IPR011006">
    <property type="entry name" value="CheY-like_superfamily"/>
</dbReference>
<dbReference type="InterPro" id="IPR051552">
    <property type="entry name" value="HptR"/>
</dbReference>
<keyword evidence="6" id="KW-0238">DNA-binding</keyword>
<gene>
    <name evidence="11" type="ORF">NC799_04060</name>
</gene>
<keyword evidence="2" id="KW-0963">Cytoplasm</keyword>
<evidence type="ECO:0000256" key="2">
    <source>
        <dbReference type="ARBA" id="ARBA00022490"/>
    </source>
</evidence>
<protein>
    <submittedName>
        <fullName evidence="11">Response regulator</fullName>
    </submittedName>
</protein>
<keyword evidence="4" id="KW-0902">Two-component regulatory system</keyword>
<dbReference type="PANTHER" id="PTHR42713">
    <property type="entry name" value="HISTIDINE KINASE-RELATED"/>
    <property type="match status" value="1"/>
</dbReference>
<keyword evidence="7" id="KW-0804">Transcription</keyword>
<dbReference type="PROSITE" id="PS50110">
    <property type="entry name" value="RESPONSE_REGULATORY"/>
    <property type="match status" value="1"/>
</dbReference>
<comment type="caution">
    <text evidence="11">The sequence shown here is derived from an EMBL/GenBank/DDBJ whole genome shotgun (WGS) entry which is preliminary data.</text>
</comment>
<dbReference type="AlphaFoldDB" id="A0A9X3WB00"/>
<keyword evidence="5" id="KW-0805">Transcription regulation</keyword>
<dbReference type="GO" id="GO:0043565">
    <property type="term" value="F:sequence-specific DNA binding"/>
    <property type="evidence" value="ECO:0007669"/>
    <property type="project" value="InterPro"/>
</dbReference>
<dbReference type="SMART" id="SM00448">
    <property type="entry name" value="REC"/>
    <property type="match status" value="1"/>
</dbReference>
<evidence type="ECO:0000313" key="11">
    <source>
        <dbReference type="EMBL" id="MDC3416087.1"/>
    </source>
</evidence>
<dbReference type="InterPro" id="IPR018060">
    <property type="entry name" value="HTH_AraC"/>
</dbReference>
<name>A0A9X3WB00_9BACI</name>